<feature type="region of interest" description="Disordered" evidence="2">
    <location>
        <begin position="1010"/>
        <end position="1055"/>
    </location>
</feature>
<dbReference type="InterPro" id="IPR036860">
    <property type="entry name" value="SH2_dom_sf"/>
</dbReference>
<dbReference type="Proteomes" id="UP001165065">
    <property type="component" value="Unassembled WGS sequence"/>
</dbReference>
<keyword evidence="5" id="KW-1185">Reference proteome</keyword>
<dbReference type="InterPro" id="IPR011990">
    <property type="entry name" value="TPR-like_helical_dom_sf"/>
</dbReference>
<dbReference type="OrthoDB" id="67310at2759"/>
<dbReference type="EMBL" id="BRYA01000067">
    <property type="protein sequence ID" value="GMI36625.1"/>
    <property type="molecule type" value="Genomic_DNA"/>
</dbReference>
<dbReference type="Pfam" id="PF00017">
    <property type="entry name" value="SH2"/>
    <property type="match status" value="1"/>
</dbReference>
<feature type="region of interest" description="Disordered" evidence="2">
    <location>
        <begin position="252"/>
        <end position="273"/>
    </location>
</feature>
<feature type="compositionally biased region" description="Low complexity" evidence="2">
    <location>
        <begin position="551"/>
        <end position="567"/>
    </location>
</feature>
<feature type="compositionally biased region" description="Low complexity" evidence="2">
    <location>
        <begin position="495"/>
        <end position="511"/>
    </location>
</feature>
<evidence type="ECO:0000256" key="1">
    <source>
        <dbReference type="PROSITE-ProRule" id="PRU00191"/>
    </source>
</evidence>
<dbReference type="CDD" id="cd00173">
    <property type="entry name" value="SH2"/>
    <property type="match status" value="1"/>
</dbReference>
<dbReference type="SMART" id="SM00252">
    <property type="entry name" value="SH2"/>
    <property type="match status" value="1"/>
</dbReference>
<evidence type="ECO:0000259" key="3">
    <source>
        <dbReference type="PROSITE" id="PS50001"/>
    </source>
</evidence>
<feature type="compositionally biased region" description="Polar residues" evidence="2">
    <location>
        <begin position="38"/>
        <end position="51"/>
    </location>
</feature>
<dbReference type="Gene3D" id="3.30.505.10">
    <property type="entry name" value="SH2 domain"/>
    <property type="match status" value="1"/>
</dbReference>
<feature type="region of interest" description="Disordered" evidence="2">
    <location>
        <begin position="30"/>
        <end position="105"/>
    </location>
</feature>
<evidence type="ECO:0000256" key="2">
    <source>
        <dbReference type="SAM" id="MobiDB-lite"/>
    </source>
</evidence>
<feature type="compositionally biased region" description="Polar residues" evidence="2">
    <location>
        <begin position="523"/>
        <end position="546"/>
    </location>
</feature>
<gene>
    <name evidence="4" type="ORF">TrCOL_g9954</name>
</gene>
<evidence type="ECO:0000313" key="5">
    <source>
        <dbReference type="Proteomes" id="UP001165065"/>
    </source>
</evidence>
<dbReference type="SUPFAM" id="SSF48452">
    <property type="entry name" value="TPR-like"/>
    <property type="match status" value="1"/>
</dbReference>
<evidence type="ECO:0000313" key="4">
    <source>
        <dbReference type="EMBL" id="GMI36625.1"/>
    </source>
</evidence>
<feature type="compositionally biased region" description="Pro residues" evidence="2">
    <location>
        <begin position="86"/>
        <end position="95"/>
    </location>
</feature>
<feature type="region of interest" description="Disordered" evidence="2">
    <location>
        <begin position="469"/>
        <end position="567"/>
    </location>
</feature>
<feature type="compositionally biased region" description="Acidic residues" evidence="2">
    <location>
        <begin position="1013"/>
        <end position="1037"/>
    </location>
</feature>
<feature type="domain" description="SH2" evidence="3">
    <location>
        <begin position="191"/>
        <end position="300"/>
    </location>
</feature>
<feature type="region of interest" description="Disordered" evidence="2">
    <location>
        <begin position="311"/>
        <end position="440"/>
    </location>
</feature>
<dbReference type="SUPFAM" id="SSF55550">
    <property type="entry name" value="SH2 domain"/>
    <property type="match status" value="1"/>
</dbReference>
<dbReference type="InterPro" id="IPR000980">
    <property type="entry name" value="SH2"/>
</dbReference>
<feature type="compositionally biased region" description="Low complexity" evidence="2">
    <location>
        <begin position="74"/>
        <end position="85"/>
    </location>
</feature>
<reference evidence="5" key="1">
    <citation type="journal article" date="2023" name="Commun. Biol.">
        <title>Genome analysis of Parmales, the sister group of diatoms, reveals the evolutionary specialization of diatoms from phago-mixotrophs to photoautotrophs.</title>
        <authorList>
            <person name="Ban H."/>
            <person name="Sato S."/>
            <person name="Yoshikawa S."/>
            <person name="Yamada K."/>
            <person name="Nakamura Y."/>
            <person name="Ichinomiya M."/>
            <person name="Sato N."/>
            <person name="Blanc-Mathieu R."/>
            <person name="Endo H."/>
            <person name="Kuwata A."/>
            <person name="Ogata H."/>
        </authorList>
    </citation>
    <scope>NUCLEOTIDE SEQUENCE [LARGE SCALE GENOMIC DNA]</scope>
</reference>
<feature type="compositionally biased region" description="Basic and acidic residues" evidence="2">
    <location>
        <begin position="334"/>
        <end position="346"/>
    </location>
</feature>
<dbReference type="Gene3D" id="1.25.40.10">
    <property type="entry name" value="Tetratricopeptide repeat domain"/>
    <property type="match status" value="1"/>
</dbReference>
<feature type="compositionally biased region" description="Low complexity" evidence="2">
    <location>
        <begin position="259"/>
        <end position="272"/>
    </location>
</feature>
<dbReference type="AlphaFoldDB" id="A0A9W7L7U0"/>
<proteinExistence type="predicted"/>
<feature type="compositionally biased region" description="Acidic residues" evidence="2">
    <location>
        <begin position="324"/>
        <end position="333"/>
    </location>
</feature>
<name>A0A9W7L7U0_9STRA</name>
<sequence length="1055" mass="116526">MWGRNFGVACQSVQWRVFLKVANSEIRRISSQSRSSQCILPTSPSHDSSYVNPESSLPPSEPNPRKERRRSKQRSSNLSSSSPSSGTPPPPPLPTSPHSVSSHSTETEISHNLHLIFTPALPLSRVLRYTLLEPQRQEMQLASGVVSAPYPPISFRSYERFLERFGPFFHVACARAALCCFDDDTNCLHPWFHGTIPRSKGDDLIKNAELGSFLVRFSEAKPKCMTLVYRGRAGGKNIMIFNLGTCFGLTDKPSPSPHSRNASSPKSASSSSETFETISDFIQRHSKLKYPVTSKLQMICLDEMETEKVNKVVPKNIEQRDGEGDGDDDDDNDNPDHHGSTKHRNDDDDDNDDDDGALRSDASQNYLNIAPHFRSPATPATNPGSDRDSDLLSFHRPQHPPSVHHYSPTYDEPTNHYVPMPLPDPNLERPQTAKSPSHHFGADVDDVLAQRMSMLSTPSEGQEEIYGRFGAAGGVPSHSSHPPQQHEPVSESPYTSFGSATSAGTTAAVATPTKSSANHESRTISPQSASNKSNLTGNPDKTSPYSSFPLPANEPSEPSPKSASPLLPTQEHLSAEFKSFLESAKTALAEADFDACTLLLQALGRLVSTESFANLPSHEDMMSQYTSLLRELESNQRRRDILVPEVLDEIKRLATAECIPQALALILPHTPLTPYASSPSSSSSSSPQLTAQAYRLRGDLNMLLHVHNNPLPTNEDPSFTTPYMNEAEICYVKSHSLSEACSMKAQELEGRLAREYGVNEFKAFRPLSLLSRVGGDNSNPSFNYWNLSAANLVRLCDISKRKKDWASYFKRTSALLSKTLDHRRREEILAKVKLSVENEGDEELSENWARFSGEGVADAKLTKALNTFAAYIKGKQPEDLQRSIPLFSKAIVSTRLSGDLTTEARATANLATAYHHQGNIERSIRYYLESLASFRMLSNAKDAKDRVNESEKKILNALALLLTTESKDYASGRIFCLVQLKFAVSKQNLEILKGRLKECDKMIERGKGQLVEGVEDFGGEGAEEGGEEEEEEEEEEIENGKGDEHDDDLPPGPPC</sequence>
<keyword evidence="1" id="KW-0727">SH2 domain</keyword>
<accession>A0A9W7L7U0</accession>
<organism evidence="4 5">
    <name type="scientific">Triparma columacea</name>
    <dbReference type="NCBI Taxonomy" id="722753"/>
    <lineage>
        <taxon>Eukaryota</taxon>
        <taxon>Sar</taxon>
        <taxon>Stramenopiles</taxon>
        <taxon>Ochrophyta</taxon>
        <taxon>Bolidophyceae</taxon>
        <taxon>Parmales</taxon>
        <taxon>Triparmaceae</taxon>
        <taxon>Triparma</taxon>
    </lineage>
</organism>
<protein>
    <recommendedName>
        <fullName evidence="3">SH2 domain-containing protein</fullName>
    </recommendedName>
</protein>
<comment type="caution">
    <text evidence="4">The sequence shown here is derived from an EMBL/GenBank/DDBJ whole genome shotgun (WGS) entry which is preliminary data.</text>
</comment>
<dbReference type="PROSITE" id="PS50001">
    <property type="entry name" value="SH2"/>
    <property type="match status" value="1"/>
</dbReference>